<dbReference type="Proteomes" id="UP001642540">
    <property type="component" value="Unassembled WGS sequence"/>
</dbReference>
<comment type="caution">
    <text evidence="1">The sequence shown here is derived from an EMBL/GenBank/DDBJ whole genome shotgun (WGS) entry which is preliminary data.</text>
</comment>
<name>A0ABP1QCR1_9HEXA</name>
<keyword evidence="2" id="KW-1185">Reference proteome</keyword>
<evidence type="ECO:0008006" key="3">
    <source>
        <dbReference type="Google" id="ProtNLM"/>
    </source>
</evidence>
<dbReference type="SUPFAM" id="SSF52047">
    <property type="entry name" value="RNI-like"/>
    <property type="match status" value="1"/>
</dbReference>
<accession>A0ABP1QCR1</accession>
<gene>
    <name evidence="1" type="ORF">ODALV1_LOCUS9881</name>
</gene>
<reference evidence="1 2" key="1">
    <citation type="submission" date="2024-08" db="EMBL/GenBank/DDBJ databases">
        <authorList>
            <person name="Cucini C."/>
            <person name="Frati F."/>
        </authorList>
    </citation>
    <scope>NUCLEOTIDE SEQUENCE [LARGE SCALE GENOMIC DNA]</scope>
</reference>
<evidence type="ECO:0000313" key="2">
    <source>
        <dbReference type="Proteomes" id="UP001642540"/>
    </source>
</evidence>
<dbReference type="Gene3D" id="3.80.10.10">
    <property type="entry name" value="Ribonuclease Inhibitor"/>
    <property type="match status" value="1"/>
</dbReference>
<dbReference type="InterPro" id="IPR032675">
    <property type="entry name" value="LRR_dom_sf"/>
</dbReference>
<proteinExistence type="predicted"/>
<evidence type="ECO:0000313" key="1">
    <source>
        <dbReference type="EMBL" id="CAL8098276.1"/>
    </source>
</evidence>
<protein>
    <recommendedName>
        <fullName evidence="3">F-box domain-containing protein</fullName>
    </recommendedName>
</protein>
<sequence length="571" mass="66902">MELEDINIWPIKKYTVFHLIPSRPHVLNRRKYVIIYINTKPLLLNVKIQTLHINFKFGDGKMSYLIKERMMRDKANQDDSTVVDSVVGVVDKKVSVKKEGGTETPLFEAKKEKVEVAVYNHLPAVVANETLNIDKLPNEMLEKIFENLIELENDDGSNRQSELPENNQSYLNCRLVSTRWKFWMESVLEKKSISTWKAVPISIKNMEAEPPALWRLFVLETENRLIPVKWAILPPPLESWDGKGNPFPSHSLKLTSNFEDCDHLPPSPKQRRRDQLIRLTDFFSKFGEHLTSLMLTSVTLSPETFRGILENTPKLKALNLSTVFRGDLANCAQLPALQHLRHLRVFRVKIMFKKGNAHRPDSYYGGKERKKLYNWILSPFIQQLLTLEIDGRSSIETIANFSNLERLVMCCERIYRVNDPSFLQPNLFRYPRLKSLFLTDVEIPFNRDIMEWFQQYIAPFSETLVELYLGIQREFWRDPEEAGPLFQLPPKSIQKKTNEVVFRELKNLEITFPEFPEEVEVIKALIKMFPNLEALTFLVIRYREADVKNVVDREGYRKVCPKLKKIMMRRF</sequence>
<dbReference type="EMBL" id="CAXLJM020000030">
    <property type="protein sequence ID" value="CAL8098276.1"/>
    <property type="molecule type" value="Genomic_DNA"/>
</dbReference>
<organism evidence="1 2">
    <name type="scientific">Orchesella dallaii</name>
    <dbReference type="NCBI Taxonomy" id="48710"/>
    <lineage>
        <taxon>Eukaryota</taxon>
        <taxon>Metazoa</taxon>
        <taxon>Ecdysozoa</taxon>
        <taxon>Arthropoda</taxon>
        <taxon>Hexapoda</taxon>
        <taxon>Collembola</taxon>
        <taxon>Entomobryomorpha</taxon>
        <taxon>Entomobryoidea</taxon>
        <taxon>Orchesellidae</taxon>
        <taxon>Orchesellinae</taxon>
        <taxon>Orchesella</taxon>
    </lineage>
</organism>